<dbReference type="SUPFAM" id="SSF53474">
    <property type="entry name" value="alpha/beta-Hydrolases"/>
    <property type="match status" value="1"/>
</dbReference>
<comment type="caution">
    <text evidence="3">The sequence shown here is derived from an EMBL/GenBank/DDBJ whole genome shotgun (WGS) entry which is preliminary data.</text>
</comment>
<dbReference type="Proteomes" id="UP000253782">
    <property type="component" value="Unassembled WGS sequence"/>
</dbReference>
<reference evidence="3 4" key="1">
    <citation type="submission" date="2018-07" db="EMBL/GenBank/DDBJ databases">
        <title>Dyella tabacisoli L4-6T, whole genome shotgun sequence.</title>
        <authorList>
            <person name="Zhou X.-K."/>
            <person name="Li W.-J."/>
            <person name="Duan Y.-Q."/>
        </authorList>
    </citation>
    <scope>NUCLEOTIDE SEQUENCE [LARGE SCALE GENOMIC DNA]</scope>
    <source>
        <strain evidence="3 4">L4-6</strain>
    </source>
</reference>
<accession>A0A369UK91</accession>
<gene>
    <name evidence="3" type="ORF">DVJ77_19250</name>
</gene>
<dbReference type="RefSeq" id="WP_114847158.1">
    <property type="nucleotide sequence ID" value="NZ_JBHSPE010000025.1"/>
</dbReference>
<organism evidence="3 4">
    <name type="scientific">Dyella tabacisoli</name>
    <dbReference type="NCBI Taxonomy" id="2282381"/>
    <lineage>
        <taxon>Bacteria</taxon>
        <taxon>Pseudomonadati</taxon>
        <taxon>Pseudomonadota</taxon>
        <taxon>Gammaproteobacteria</taxon>
        <taxon>Lysobacterales</taxon>
        <taxon>Rhodanobacteraceae</taxon>
        <taxon>Dyella</taxon>
    </lineage>
</organism>
<dbReference type="PANTHER" id="PTHR43265">
    <property type="entry name" value="ESTERASE ESTD"/>
    <property type="match status" value="1"/>
</dbReference>
<feature type="signal peptide" evidence="1">
    <location>
        <begin position="1"/>
        <end position="21"/>
    </location>
</feature>
<dbReference type="GO" id="GO:0052689">
    <property type="term" value="F:carboxylic ester hydrolase activity"/>
    <property type="evidence" value="ECO:0007669"/>
    <property type="project" value="TreeGrafter"/>
</dbReference>
<keyword evidence="4" id="KW-1185">Reference proteome</keyword>
<proteinExistence type="predicted"/>
<sequence length="322" mass="33555">MANAKLCITLAAALMTQSVMSAEKNISTHVASGTLGGTLLTTDSDHGHSPLVLIIPGSGPTDRDGNNRLGVTGAPYRMLAAALAQHGISSLRIDKRGLFGSANQGLDPNDATIDAYADDIHAWVKEIRATTAHTCVWVLGHSEGGLVAGVAARKPDGICGLILVSAAGQNGADVIKRQLQSNPANAPLLPRAFSAIESLRAGHRVDVSSFPAPLQSLFNPAVQNYLINWFSFDPAQELKGFAGPIIVIQGTDDLQINLDDATRLASARPGIALKTIHGMNHVLKLPAAGVAANLASYADPSMPLAPELAPAIADFILKHGDK</sequence>
<dbReference type="Gene3D" id="3.40.50.1820">
    <property type="entry name" value="alpha/beta hydrolase"/>
    <property type="match status" value="1"/>
</dbReference>
<name>A0A369UK91_9GAMM</name>
<dbReference type="AlphaFoldDB" id="A0A369UK91"/>
<keyword evidence="3" id="KW-0378">Hydrolase</keyword>
<dbReference type="Pfam" id="PF12146">
    <property type="entry name" value="Hydrolase_4"/>
    <property type="match status" value="1"/>
</dbReference>
<dbReference type="InterPro" id="IPR053145">
    <property type="entry name" value="AB_hydrolase_Est10"/>
</dbReference>
<protein>
    <submittedName>
        <fullName evidence="3">Alpha/beta fold hydrolase</fullName>
    </submittedName>
</protein>
<evidence type="ECO:0000256" key="1">
    <source>
        <dbReference type="SAM" id="SignalP"/>
    </source>
</evidence>
<evidence type="ECO:0000313" key="4">
    <source>
        <dbReference type="Proteomes" id="UP000253782"/>
    </source>
</evidence>
<dbReference type="EMBL" id="QQAH01000022">
    <property type="protein sequence ID" value="RDD80010.1"/>
    <property type="molecule type" value="Genomic_DNA"/>
</dbReference>
<keyword evidence="1" id="KW-0732">Signal</keyword>
<dbReference type="OrthoDB" id="9806902at2"/>
<dbReference type="InterPro" id="IPR022742">
    <property type="entry name" value="Hydrolase_4"/>
</dbReference>
<feature type="chain" id="PRO_5016969873" evidence="1">
    <location>
        <begin position="22"/>
        <end position="322"/>
    </location>
</feature>
<dbReference type="InterPro" id="IPR029058">
    <property type="entry name" value="AB_hydrolase_fold"/>
</dbReference>
<evidence type="ECO:0000313" key="3">
    <source>
        <dbReference type="EMBL" id="RDD80010.1"/>
    </source>
</evidence>
<dbReference type="PANTHER" id="PTHR43265:SF1">
    <property type="entry name" value="ESTERASE ESTD"/>
    <property type="match status" value="1"/>
</dbReference>
<feature type="domain" description="Serine aminopeptidase S33" evidence="2">
    <location>
        <begin position="75"/>
        <end position="174"/>
    </location>
</feature>
<evidence type="ECO:0000259" key="2">
    <source>
        <dbReference type="Pfam" id="PF12146"/>
    </source>
</evidence>